<dbReference type="SUPFAM" id="SSF51604">
    <property type="entry name" value="Enolase C-terminal domain-like"/>
    <property type="match status" value="1"/>
</dbReference>
<dbReference type="GO" id="GO:0034194">
    <property type="term" value="P:D-galactonate catabolic process"/>
    <property type="evidence" value="ECO:0007669"/>
    <property type="project" value="InterPro"/>
</dbReference>
<dbReference type="GO" id="GO:0009063">
    <property type="term" value="P:amino acid catabolic process"/>
    <property type="evidence" value="ECO:0007669"/>
    <property type="project" value="InterPro"/>
</dbReference>
<dbReference type="GO" id="GO:0046872">
    <property type="term" value="F:metal ion binding"/>
    <property type="evidence" value="ECO:0007669"/>
    <property type="project" value="UniProtKB-KW"/>
</dbReference>
<evidence type="ECO:0000313" key="6">
    <source>
        <dbReference type="Proteomes" id="UP000515981"/>
    </source>
</evidence>
<sequence>MKIKEVNTYLVRPRWCFVEIVTDEGLCGWGEAVIEGKASTVKACVEEMTEYLIDVDPMRIEDIWNTLYRAGFYRGGPVIMSAISGIDQALWDIKGKYYNAPVYELMGGRCRDKMKVYSWIGGDRPSDVAAAALERKNAGFSAIKMNATEELQYIDSYDKIDAVLERVASIREATGKYFGIAIDFHGRVHKPMAKILAKKLEEFDPMFIEEPVLCENMEDFHDIATSCNIPIATGERLFSRWDFKRLLHAGGIDIIQPDLSHAGGITEVKKIASMAEAYDVALAPHCPLGPIALAACIQVDATCHNAVIQEQSIGIHYNVGKSVLDYITNKDDFVFTDGYVKLPKKTGLGVDINKELVMEENKTPHHWKNPVWRHKDGSIAEW</sequence>
<dbReference type="SFLD" id="SFLDS00001">
    <property type="entry name" value="Enolase"/>
    <property type="match status" value="1"/>
</dbReference>
<dbReference type="SFLD" id="SFLDG00179">
    <property type="entry name" value="mandelate_racemase"/>
    <property type="match status" value="1"/>
</dbReference>
<evidence type="ECO:0000313" key="5">
    <source>
        <dbReference type="EMBL" id="QNM02426.1"/>
    </source>
</evidence>
<protein>
    <submittedName>
        <fullName evidence="5">Galactonate dehydratase</fullName>
        <ecNumber evidence="5">4.2.1.6</ecNumber>
    </submittedName>
</protein>
<dbReference type="PROSITE" id="PS00909">
    <property type="entry name" value="MR_MLE_2"/>
    <property type="match status" value="1"/>
</dbReference>
<accession>A0A7G9FV44</accession>
<dbReference type="RefSeq" id="WP_249326150.1">
    <property type="nucleotide sequence ID" value="NZ_CP060633.1"/>
</dbReference>
<feature type="domain" description="Mandelate racemase/muconate lactonizing enzyme C-terminal" evidence="4">
    <location>
        <begin position="125"/>
        <end position="230"/>
    </location>
</feature>
<dbReference type="InterPro" id="IPR018110">
    <property type="entry name" value="Mandel_Rmase/mucon_lact_enz_CS"/>
</dbReference>
<dbReference type="InterPro" id="IPR023592">
    <property type="entry name" value="Galactonate_deHydtase"/>
</dbReference>
<proteinExistence type="predicted"/>
<dbReference type="Gene3D" id="3.30.390.10">
    <property type="entry name" value="Enolase-like, N-terminal domain"/>
    <property type="match status" value="1"/>
</dbReference>
<dbReference type="InterPro" id="IPR013342">
    <property type="entry name" value="Mandelate_racemase_C"/>
</dbReference>
<dbReference type="InterPro" id="IPR029065">
    <property type="entry name" value="Enolase_C-like"/>
</dbReference>
<dbReference type="Proteomes" id="UP000515981">
    <property type="component" value="Chromosome"/>
</dbReference>
<dbReference type="AlphaFoldDB" id="A0A7G9FV44"/>
<dbReference type="InterPro" id="IPR036849">
    <property type="entry name" value="Enolase-like_C_sf"/>
</dbReference>
<evidence type="ECO:0000256" key="1">
    <source>
        <dbReference type="ARBA" id="ARBA00022723"/>
    </source>
</evidence>
<dbReference type="PANTHER" id="PTHR48080">
    <property type="entry name" value="D-GALACTONATE DEHYDRATASE-RELATED"/>
    <property type="match status" value="1"/>
</dbReference>
<dbReference type="SMART" id="SM00922">
    <property type="entry name" value="MR_MLE"/>
    <property type="match status" value="1"/>
</dbReference>
<organism evidence="5 6">
    <name type="scientific">Simiaoa sunii</name>
    <dbReference type="NCBI Taxonomy" id="2763672"/>
    <lineage>
        <taxon>Bacteria</taxon>
        <taxon>Bacillati</taxon>
        <taxon>Bacillota</taxon>
        <taxon>Clostridia</taxon>
        <taxon>Lachnospirales</taxon>
        <taxon>Lachnospiraceae</taxon>
        <taxon>Simiaoa</taxon>
    </lineage>
</organism>
<dbReference type="EMBL" id="CP060633">
    <property type="protein sequence ID" value="QNM02426.1"/>
    <property type="molecule type" value="Genomic_DNA"/>
</dbReference>
<dbReference type="NCBIfam" id="NF010624">
    <property type="entry name" value="PRK14017.1"/>
    <property type="match status" value="1"/>
</dbReference>
<evidence type="ECO:0000256" key="3">
    <source>
        <dbReference type="ARBA" id="ARBA00023239"/>
    </source>
</evidence>
<dbReference type="EC" id="4.2.1.6" evidence="5"/>
<dbReference type="InterPro" id="IPR034593">
    <property type="entry name" value="DgoD-like"/>
</dbReference>
<dbReference type="FunFam" id="3.30.390.10:FF:000003">
    <property type="entry name" value="D-galactonate dehydratase"/>
    <property type="match status" value="1"/>
</dbReference>
<evidence type="ECO:0000259" key="4">
    <source>
        <dbReference type="SMART" id="SM00922"/>
    </source>
</evidence>
<keyword evidence="1" id="KW-0479">Metal-binding</keyword>
<reference evidence="5 6" key="1">
    <citation type="submission" date="2020-08" db="EMBL/GenBank/DDBJ databases">
        <authorList>
            <person name="Liu C."/>
            <person name="Sun Q."/>
        </authorList>
    </citation>
    <scope>NUCLEOTIDE SEQUENCE [LARGE SCALE GENOMIC DNA]</scope>
    <source>
        <strain evidence="5 6">NSJ-8</strain>
    </source>
</reference>
<evidence type="ECO:0000256" key="2">
    <source>
        <dbReference type="ARBA" id="ARBA00022842"/>
    </source>
</evidence>
<dbReference type="SFLD" id="SFLDF00003">
    <property type="entry name" value="D-galactonate_dehydratase"/>
    <property type="match status" value="1"/>
</dbReference>
<gene>
    <name evidence="5" type="primary">dgoD</name>
    <name evidence="5" type="ORF">H9Q77_15480</name>
</gene>
<keyword evidence="6" id="KW-1185">Reference proteome</keyword>
<dbReference type="GO" id="GO:0008869">
    <property type="term" value="F:galactonate dehydratase activity"/>
    <property type="evidence" value="ECO:0007669"/>
    <property type="project" value="UniProtKB-EC"/>
</dbReference>
<dbReference type="Gene3D" id="3.20.20.120">
    <property type="entry name" value="Enolase-like C-terminal domain"/>
    <property type="match status" value="1"/>
</dbReference>
<dbReference type="SUPFAM" id="SSF54826">
    <property type="entry name" value="Enolase N-terminal domain-like"/>
    <property type="match status" value="1"/>
</dbReference>
<dbReference type="Pfam" id="PF02746">
    <property type="entry name" value="MR_MLE_N"/>
    <property type="match status" value="1"/>
</dbReference>
<keyword evidence="3 5" id="KW-0456">Lyase</keyword>
<name>A0A7G9FV44_9FIRM</name>
<keyword evidence="2" id="KW-0460">Magnesium</keyword>
<dbReference type="KEGG" id="ssun:H9Q77_15480"/>
<dbReference type="PROSITE" id="PS00908">
    <property type="entry name" value="MR_MLE_1"/>
    <property type="match status" value="1"/>
</dbReference>
<dbReference type="InterPro" id="IPR029017">
    <property type="entry name" value="Enolase-like_N"/>
</dbReference>
<dbReference type="Pfam" id="PF13378">
    <property type="entry name" value="MR_MLE_C"/>
    <property type="match status" value="1"/>
</dbReference>
<dbReference type="InterPro" id="IPR013341">
    <property type="entry name" value="Mandelate_racemase_N_dom"/>
</dbReference>
<dbReference type="CDD" id="cd03325">
    <property type="entry name" value="D-galactonate_dehydratase"/>
    <property type="match status" value="1"/>
</dbReference>
<dbReference type="PANTHER" id="PTHR48080:SF2">
    <property type="entry name" value="D-GALACTONATE DEHYDRATASE"/>
    <property type="match status" value="1"/>
</dbReference>